<proteinExistence type="predicted"/>
<dbReference type="PROSITE" id="PS50937">
    <property type="entry name" value="HTH_MERR_2"/>
    <property type="match status" value="1"/>
</dbReference>
<dbReference type="PANTHER" id="PTHR30204">
    <property type="entry name" value="REDOX-CYCLING DRUG-SENSING TRANSCRIPTIONAL ACTIVATOR SOXR"/>
    <property type="match status" value="1"/>
</dbReference>
<dbReference type="PANTHER" id="PTHR30204:SF96">
    <property type="entry name" value="CHROMOSOME-ANCHORING PROTEIN RACA"/>
    <property type="match status" value="1"/>
</dbReference>
<dbReference type="InterPro" id="IPR011256">
    <property type="entry name" value="Reg_factor_effector_dom_sf"/>
</dbReference>
<dbReference type="Gene3D" id="3.20.80.10">
    <property type="entry name" value="Regulatory factor, effector binding domain"/>
    <property type="match status" value="1"/>
</dbReference>
<sequence>MKETLYSIGEVAKLANVSIQTLRYYDQISLFKPAYVDPNTNYRYYKDSQLYHLDLIKSLKYIGTSLEDIKKVQHLQREDSLLFLNEQDAVIEQQLERLKEVQQNIKYVKRRIKKQLNYPVFGEIVIQEEVEMRILKTAVKNISPLDLLNASYSELKKIVEFEEGVINNSYGAIISNQPYEKVEEITYTHIFTPILTDKQISTMSPGIEVAKIPAGRYVCIYYIFTPEVYFTHLQMLMDYIVTHQLKVTGDIYEMFTQSYYTKGDEGEYIVEMKIRLMD</sequence>
<dbReference type="Proteomes" id="UP001431131">
    <property type="component" value="Unassembled WGS sequence"/>
</dbReference>
<keyword evidence="2" id="KW-0175">Coiled coil</keyword>
<dbReference type="InterPro" id="IPR029442">
    <property type="entry name" value="GyrI-like"/>
</dbReference>
<organism evidence="4 5">
    <name type="scientific">Fredinandcohnia quinoae</name>
    <dbReference type="NCBI Taxonomy" id="2918902"/>
    <lineage>
        <taxon>Bacteria</taxon>
        <taxon>Bacillati</taxon>
        <taxon>Bacillota</taxon>
        <taxon>Bacilli</taxon>
        <taxon>Bacillales</taxon>
        <taxon>Bacillaceae</taxon>
        <taxon>Fredinandcohnia</taxon>
    </lineage>
</organism>
<evidence type="ECO:0000313" key="4">
    <source>
        <dbReference type="EMBL" id="MCH1625269.1"/>
    </source>
</evidence>
<dbReference type="GO" id="GO:0003700">
    <property type="term" value="F:DNA-binding transcription factor activity"/>
    <property type="evidence" value="ECO:0007669"/>
    <property type="project" value="InterPro"/>
</dbReference>
<dbReference type="SMART" id="SM00422">
    <property type="entry name" value="HTH_MERR"/>
    <property type="match status" value="1"/>
</dbReference>
<dbReference type="InterPro" id="IPR009061">
    <property type="entry name" value="DNA-bd_dom_put_sf"/>
</dbReference>
<feature type="coiled-coil region" evidence="2">
    <location>
        <begin position="84"/>
        <end position="111"/>
    </location>
</feature>
<dbReference type="Gene3D" id="1.10.1660.10">
    <property type="match status" value="1"/>
</dbReference>
<dbReference type="RefSeq" id="WP_240254438.1">
    <property type="nucleotide sequence ID" value="NZ_JAKTTI010000009.1"/>
</dbReference>
<dbReference type="InterPro" id="IPR047057">
    <property type="entry name" value="MerR_fam"/>
</dbReference>
<dbReference type="Gene3D" id="1.20.5.490">
    <property type="entry name" value="Single helix bin"/>
    <property type="match status" value="1"/>
</dbReference>
<comment type="caution">
    <text evidence="4">The sequence shown here is derived from an EMBL/GenBank/DDBJ whole genome shotgun (WGS) entry which is preliminary data.</text>
</comment>
<feature type="domain" description="HTH merR-type" evidence="3">
    <location>
        <begin position="5"/>
        <end position="75"/>
    </location>
</feature>
<dbReference type="SUPFAM" id="SSF46955">
    <property type="entry name" value="Putative DNA-binding domain"/>
    <property type="match status" value="1"/>
</dbReference>
<dbReference type="GO" id="GO:0003677">
    <property type="term" value="F:DNA binding"/>
    <property type="evidence" value="ECO:0007669"/>
    <property type="project" value="UniProtKB-KW"/>
</dbReference>
<dbReference type="SUPFAM" id="SSF55136">
    <property type="entry name" value="Probable bacterial effector-binding domain"/>
    <property type="match status" value="1"/>
</dbReference>
<dbReference type="Pfam" id="PF13411">
    <property type="entry name" value="MerR_1"/>
    <property type="match status" value="1"/>
</dbReference>
<evidence type="ECO:0000259" key="3">
    <source>
        <dbReference type="PROSITE" id="PS50937"/>
    </source>
</evidence>
<gene>
    <name evidence="4" type="ORF">MJG50_08010</name>
</gene>
<dbReference type="Pfam" id="PF06445">
    <property type="entry name" value="GyrI-like"/>
    <property type="match status" value="1"/>
</dbReference>
<dbReference type="AlphaFoldDB" id="A0AAW5E929"/>
<evidence type="ECO:0000256" key="1">
    <source>
        <dbReference type="ARBA" id="ARBA00023125"/>
    </source>
</evidence>
<evidence type="ECO:0000313" key="5">
    <source>
        <dbReference type="Proteomes" id="UP001431131"/>
    </source>
</evidence>
<keyword evidence="5" id="KW-1185">Reference proteome</keyword>
<dbReference type="InterPro" id="IPR000551">
    <property type="entry name" value="MerR-type_HTH_dom"/>
</dbReference>
<evidence type="ECO:0000256" key="2">
    <source>
        <dbReference type="SAM" id="Coils"/>
    </source>
</evidence>
<dbReference type="EMBL" id="JAKTTI010000009">
    <property type="protein sequence ID" value="MCH1625269.1"/>
    <property type="molecule type" value="Genomic_DNA"/>
</dbReference>
<reference evidence="4" key="1">
    <citation type="submission" date="2022-02" db="EMBL/GenBank/DDBJ databases">
        <title>Fredinandcohnia quinoae sp. nov. isolated from Chenopodium quinoa seeds.</title>
        <authorList>
            <person name="Saati-Santamaria Z."/>
            <person name="Flores-Felix J.D."/>
            <person name="Igual J.M."/>
            <person name="Velazquez E."/>
            <person name="Garcia-Fraile P."/>
            <person name="Martinez-Molina E."/>
        </authorList>
    </citation>
    <scope>NUCLEOTIDE SEQUENCE</scope>
    <source>
        <strain evidence="4">SECRCQ15</strain>
    </source>
</reference>
<protein>
    <submittedName>
        <fullName evidence="4">MerR family transcriptional regulator</fullName>
    </submittedName>
</protein>
<keyword evidence="1" id="KW-0238">DNA-binding</keyword>
<name>A0AAW5E929_9BACI</name>
<dbReference type="CDD" id="cd01107">
    <property type="entry name" value="HTH_BmrR"/>
    <property type="match status" value="1"/>
</dbReference>
<accession>A0AAW5E929</accession>